<evidence type="ECO:0000313" key="9">
    <source>
        <dbReference type="Proteomes" id="UP001165580"/>
    </source>
</evidence>
<comment type="caution">
    <text evidence="7">Lacks conserved residue(s) required for the propagation of feature annotation.</text>
</comment>
<comment type="similarity">
    <text evidence="7">Belongs to the adenylosuccinate synthetase family.</text>
</comment>
<feature type="binding site" description="in other chain" evidence="7">
    <location>
        <position position="377"/>
    </location>
    <ligand>
        <name>IMP</name>
        <dbReference type="ChEBI" id="CHEBI:58053"/>
        <note>ligand shared between dimeric partners</note>
    </ligand>
</feature>
<dbReference type="SUPFAM" id="SSF52540">
    <property type="entry name" value="P-loop containing nucleoside triphosphate hydrolases"/>
    <property type="match status" value="2"/>
</dbReference>
<feature type="binding site" evidence="7">
    <location>
        <position position="238"/>
    </location>
    <ligand>
        <name>Mg(2+)</name>
        <dbReference type="ChEBI" id="CHEBI:18420"/>
    </ligand>
</feature>
<dbReference type="EC" id="6.3.4.4" evidence="7"/>
<dbReference type="InterPro" id="IPR027417">
    <property type="entry name" value="P-loop_NTPase"/>
</dbReference>
<evidence type="ECO:0000256" key="6">
    <source>
        <dbReference type="ARBA" id="ARBA00023134"/>
    </source>
</evidence>
<protein>
    <recommendedName>
        <fullName evidence="7">Adenylosuccinate synthetase</fullName>
        <shortName evidence="7">AMPSase</shortName>
        <shortName evidence="7">AdSS</shortName>
        <ecNumber evidence="7">6.3.4.4</ecNumber>
    </recommendedName>
    <alternativeName>
        <fullName evidence="7">IMP--aspartate ligase</fullName>
    </alternativeName>
</protein>
<feature type="binding site" description="in other chain" evidence="7">
    <location>
        <begin position="236"/>
        <end position="239"/>
    </location>
    <ligand>
        <name>IMP</name>
        <dbReference type="ChEBI" id="CHEBI:58053"/>
        <note>ligand shared between dimeric partners</note>
    </ligand>
</feature>
<name>A0ABT2GEE6_9MICO</name>
<feature type="active site" description="Proton donor" evidence="7">
    <location>
        <position position="239"/>
    </location>
</feature>
<sequence length="550" mass="59171">MIMLERASRTPRIVVISGSVGAGKSTLARLLAGNSDALLFRTQDLLFEYAASAGTDLEADRKQLQDYGEALDSQTKGQWVADMVAAGVAEAAEMPGLVIVDSARILAQVDRLRDAFAEVTHVHLSAPRDVLAMRYEDRRGRSGLVELDGFDAVLTNKTEANVPLLGRDADVAIDTLRSTQQDVLTRVAAALRLRAPRSSRLVDVIVGGQYGSEGKGNIAFHIASEYGLLVRVGGPNAGHKVPTDPVYTHRLLPSGTLANPDAKLLIGPGATIDVALLLQEIADCNVEVGRLFIDPQAMVIEDQDKSSELAMKASIGSTGKGGGSAASRRIMGRLGDGSSAVRLAKDVPELLPWLRPASEVLDAAYKRGHRVLLEGTQGTGLSLYHGEYPFVTSRDTTVNACLAEAGIGIHRVRRSIIVVRTYPIRVGSPPSGDSGHMSQELTWDNIAERAGLSGELLSELERGSVSRTQRRVAEFDWALLERASELNGATDVALTFADYLSEGNASARRYDQLSDDTINFVEEVERVAGAPVSLIATGFNRRGLIDRREW</sequence>
<feature type="binding site" evidence="7">
    <location>
        <begin position="496"/>
        <end position="498"/>
    </location>
    <ligand>
        <name>GTP</name>
        <dbReference type="ChEBI" id="CHEBI:37565"/>
    </ligand>
</feature>
<comment type="catalytic activity">
    <reaction evidence="7">
        <text>IMP + L-aspartate + GTP = N(6)-(1,2-dicarboxyethyl)-AMP + GDP + phosphate + 2 H(+)</text>
        <dbReference type="Rhea" id="RHEA:15753"/>
        <dbReference type="ChEBI" id="CHEBI:15378"/>
        <dbReference type="ChEBI" id="CHEBI:29991"/>
        <dbReference type="ChEBI" id="CHEBI:37565"/>
        <dbReference type="ChEBI" id="CHEBI:43474"/>
        <dbReference type="ChEBI" id="CHEBI:57567"/>
        <dbReference type="ChEBI" id="CHEBI:58053"/>
        <dbReference type="ChEBI" id="CHEBI:58189"/>
        <dbReference type="EC" id="6.3.4.4"/>
    </reaction>
</comment>
<dbReference type="HAMAP" id="MF_00011">
    <property type="entry name" value="Adenylosucc_synth"/>
    <property type="match status" value="1"/>
</dbReference>
<feature type="binding site" evidence="7">
    <location>
        <position position="470"/>
    </location>
    <ligand>
        <name>GTP</name>
        <dbReference type="ChEBI" id="CHEBI:37565"/>
    </ligand>
</feature>
<dbReference type="RefSeq" id="WP_259486119.1">
    <property type="nucleotide sequence ID" value="NZ_JANTEZ010000003.1"/>
</dbReference>
<keyword evidence="6 7" id="KW-0342">GTP-binding</keyword>
<dbReference type="PANTHER" id="PTHR11846:SF0">
    <property type="entry name" value="ADENYLOSUCCINATE SYNTHETASE"/>
    <property type="match status" value="1"/>
</dbReference>
<keyword evidence="9" id="KW-1185">Reference proteome</keyword>
<accession>A0ABT2GEE6</accession>
<keyword evidence="1 7" id="KW-0436">Ligase</keyword>
<comment type="subcellular location">
    <subcellularLocation>
        <location evidence="7">Cytoplasm</location>
    </subcellularLocation>
</comment>
<dbReference type="InterPro" id="IPR001114">
    <property type="entry name" value="Adenylosuccinate_synthetase"/>
</dbReference>
<evidence type="ECO:0000256" key="3">
    <source>
        <dbReference type="ARBA" id="ARBA00022741"/>
    </source>
</evidence>
<dbReference type="Proteomes" id="UP001165580">
    <property type="component" value="Unassembled WGS sequence"/>
</dbReference>
<feature type="binding site" description="in other chain" evidence="7">
    <location>
        <position position="392"/>
    </location>
    <ligand>
        <name>IMP</name>
        <dbReference type="ChEBI" id="CHEBI:58053"/>
        <note>ligand shared between dimeric partners</note>
    </ligand>
</feature>
<evidence type="ECO:0000256" key="2">
    <source>
        <dbReference type="ARBA" id="ARBA00022723"/>
    </source>
</evidence>
<keyword evidence="7" id="KW-0963">Cytoplasm</keyword>
<reference evidence="8" key="1">
    <citation type="submission" date="2022-08" db="EMBL/GenBank/DDBJ databases">
        <authorList>
            <person name="Deng Y."/>
            <person name="Han X.-F."/>
            <person name="Zhang Y.-Q."/>
        </authorList>
    </citation>
    <scope>NUCLEOTIDE SEQUENCE</scope>
    <source>
        <strain evidence="8">CPCC 205716</strain>
    </source>
</reference>
<dbReference type="Gene3D" id="3.90.170.10">
    <property type="entry name" value="Adenylosuccinate Synthetase, subunit A, domain 3"/>
    <property type="match status" value="1"/>
</dbReference>
<feature type="binding site" evidence="7">
    <location>
        <begin position="536"/>
        <end position="538"/>
    </location>
    <ligand>
        <name>GTP</name>
        <dbReference type="ChEBI" id="CHEBI:37565"/>
    </ligand>
</feature>
<evidence type="ECO:0000256" key="5">
    <source>
        <dbReference type="ARBA" id="ARBA00022842"/>
    </source>
</evidence>
<dbReference type="PANTHER" id="PTHR11846">
    <property type="entry name" value="ADENYLOSUCCINATE SYNTHETASE"/>
    <property type="match status" value="1"/>
</dbReference>
<comment type="cofactor">
    <cofactor evidence="7">
        <name>Mg(2+)</name>
        <dbReference type="ChEBI" id="CHEBI:18420"/>
    </cofactor>
    <text evidence="7">Binds 1 Mg(2+) ion per subunit.</text>
</comment>
<keyword evidence="2 7" id="KW-0479">Metal-binding</keyword>
<dbReference type="Pfam" id="PF00709">
    <property type="entry name" value="Adenylsucc_synt"/>
    <property type="match status" value="2"/>
</dbReference>
<dbReference type="EMBL" id="JANTEZ010000003">
    <property type="protein sequence ID" value="MCS5714594.1"/>
    <property type="molecule type" value="Genomic_DNA"/>
</dbReference>
<dbReference type="Gene3D" id="3.40.50.300">
    <property type="entry name" value="P-loop containing nucleotide triphosphate hydrolases"/>
    <property type="match status" value="1"/>
</dbReference>
<proteinExistence type="inferred from homology"/>
<keyword evidence="4 7" id="KW-0658">Purine biosynthesis</keyword>
<dbReference type="SMART" id="SM00788">
    <property type="entry name" value="Adenylsucc_synt"/>
    <property type="match status" value="1"/>
</dbReference>
<comment type="subunit">
    <text evidence="7">Homodimer.</text>
</comment>
<dbReference type="InterPro" id="IPR042109">
    <property type="entry name" value="Adenylosuccinate_synth_dom1"/>
</dbReference>
<dbReference type="InterPro" id="IPR042111">
    <property type="entry name" value="Adenylosuccinate_synth_dom3"/>
</dbReference>
<feature type="binding site" evidence="7">
    <location>
        <begin position="238"/>
        <end position="240"/>
    </location>
    <ligand>
        <name>GTP</name>
        <dbReference type="ChEBI" id="CHEBI:37565"/>
    </ligand>
</feature>
<comment type="pathway">
    <text evidence="7">Purine metabolism; AMP biosynthesis via de novo pathway; AMP from IMP: step 1/2.</text>
</comment>
<comment type="caution">
    <text evidence="8">The sequence shown here is derived from an EMBL/GenBank/DDBJ whole genome shotgun (WGS) entry which is preliminary data.</text>
</comment>
<organism evidence="8 9">
    <name type="scientific">Herbiconiux gentiana</name>
    <dbReference type="NCBI Taxonomy" id="2970912"/>
    <lineage>
        <taxon>Bacteria</taxon>
        <taxon>Bacillati</taxon>
        <taxon>Actinomycetota</taxon>
        <taxon>Actinomycetes</taxon>
        <taxon>Micrococcales</taxon>
        <taxon>Microbacteriaceae</taxon>
        <taxon>Herbiconiux</taxon>
    </lineage>
</organism>
<dbReference type="Pfam" id="PF13238">
    <property type="entry name" value="AAA_18"/>
    <property type="match status" value="1"/>
</dbReference>
<dbReference type="GO" id="GO:0004019">
    <property type="term" value="F:adenylosuccinate synthase activity"/>
    <property type="evidence" value="ECO:0007669"/>
    <property type="project" value="UniProtKB-EC"/>
</dbReference>
<evidence type="ECO:0000256" key="1">
    <source>
        <dbReference type="ARBA" id="ARBA00022598"/>
    </source>
</evidence>
<comment type="function">
    <text evidence="7">Plays an important role in the de novo pathway of purine nucleotide biosynthesis. Catalyzes the first committed step in the biosynthesis of AMP from IMP.</text>
</comment>
<feature type="binding site" description="in other chain" evidence="7">
    <location>
        <position position="318"/>
    </location>
    <ligand>
        <name>IMP</name>
        <dbReference type="ChEBI" id="CHEBI:58053"/>
        <note>ligand shared between dimeric partners</note>
    </ligand>
</feature>
<evidence type="ECO:0000256" key="4">
    <source>
        <dbReference type="ARBA" id="ARBA00022755"/>
    </source>
</evidence>
<gene>
    <name evidence="7" type="primary">purA</name>
    <name evidence="8" type="ORF">NVV95_08515</name>
</gene>
<keyword evidence="3 7" id="KW-0547">Nucleotide-binding</keyword>
<dbReference type="Gene3D" id="3.40.440.10">
    <property type="entry name" value="Adenylosuccinate Synthetase, subunit A, domain 1"/>
    <property type="match status" value="2"/>
</dbReference>
<evidence type="ECO:0000313" key="8">
    <source>
        <dbReference type="EMBL" id="MCS5714594.1"/>
    </source>
</evidence>
<evidence type="ECO:0000256" key="7">
    <source>
        <dbReference type="HAMAP-Rule" id="MF_00011"/>
    </source>
</evidence>
<keyword evidence="5 7" id="KW-0460">Magnesium</keyword>